<dbReference type="EMBL" id="JAGGLR010000035">
    <property type="protein sequence ID" value="MBP2067957.1"/>
    <property type="molecule type" value="Genomic_DNA"/>
</dbReference>
<accession>A0ABS4N7I5</accession>
<keyword evidence="2" id="KW-1185">Reference proteome</keyword>
<protein>
    <recommendedName>
        <fullName evidence="3">Transposase</fullName>
    </recommendedName>
</protein>
<evidence type="ECO:0000313" key="2">
    <source>
        <dbReference type="Proteomes" id="UP000756710"/>
    </source>
</evidence>
<organism evidence="1 2">
    <name type="scientific">Streptomyces iranensis</name>
    <dbReference type="NCBI Taxonomy" id="576784"/>
    <lineage>
        <taxon>Bacteria</taxon>
        <taxon>Bacillati</taxon>
        <taxon>Actinomycetota</taxon>
        <taxon>Actinomycetes</taxon>
        <taxon>Kitasatosporales</taxon>
        <taxon>Streptomycetaceae</taxon>
        <taxon>Streptomyces</taxon>
        <taxon>Streptomyces violaceusniger group</taxon>
    </lineage>
</organism>
<dbReference type="Proteomes" id="UP000756710">
    <property type="component" value="Unassembled WGS sequence"/>
</dbReference>
<comment type="caution">
    <text evidence="1">The sequence shown here is derived from an EMBL/GenBank/DDBJ whole genome shotgun (WGS) entry which is preliminary data.</text>
</comment>
<evidence type="ECO:0008006" key="3">
    <source>
        <dbReference type="Google" id="ProtNLM"/>
    </source>
</evidence>
<name>A0ABS4N7I5_9ACTN</name>
<evidence type="ECO:0000313" key="1">
    <source>
        <dbReference type="EMBL" id="MBP2067957.1"/>
    </source>
</evidence>
<reference evidence="1 2" key="1">
    <citation type="submission" date="2021-03" db="EMBL/GenBank/DDBJ databases">
        <title>Genomic Encyclopedia of Type Strains, Phase IV (KMG-IV): sequencing the most valuable type-strain genomes for metagenomic binning, comparative biology and taxonomic classification.</title>
        <authorList>
            <person name="Goeker M."/>
        </authorList>
    </citation>
    <scope>NUCLEOTIDE SEQUENCE [LARGE SCALE GENOMIC DNA]</scope>
    <source>
        <strain evidence="1 2">DSM 41954</strain>
    </source>
</reference>
<gene>
    <name evidence="1" type="ORF">J2Z30_009025</name>
</gene>
<sequence length="96" mass="10313">MDRRPRPVGAGSQGPREYVWARVPIRICCAPGRGHWLLARRSTSSGEIAYYICFGPRRATLSNLAWSMLAAAWPAGTRAAVAPQTASANTTPSSKA</sequence>
<proteinExistence type="predicted"/>